<gene>
    <name evidence="1" type="ORF">R2X38_13815</name>
</gene>
<reference evidence="1 2" key="1">
    <citation type="submission" date="2023-10" db="EMBL/GenBank/DDBJ databases">
        <title>Marine bacteria isolated from horseshoe crab.</title>
        <authorList>
            <person name="Cheng T.H."/>
        </authorList>
    </citation>
    <scope>NUCLEOTIDE SEQUENCE [LARGE SCALE GENOMIC DNA]</scope>
    <source>
        <strain evidence="1 2">HSC6</strain>
    </source>
</reference>
<dbReference type="EMBL" id="JAWJZI010000005">
    <property type="protein sequence ID" value="MDV5170075.1"/>
    <property type="molecule type" value="Genomic_DNA"/>
</dbReference>
<dbReference type="RefSeq" id="WP_317522856.1">
    <property type="nucleotide sequence ID" value="NZ_JAWJZI010000005.1"/>
</dbReference>
<sequence>MGVLPNLRQPEGSYLCGAYSVVACVKLFGLEERKITLNHFSESDLDFCGDEVKINTSGDLNLLAKEIYKITGIYSPFKMDGFIKEGGFNPIFCIAYTLKKLGLRVELIIDDEYTVEHLKDKYKIEYEVLRKLSCEMQSLRDMSTLDDAVLIPVIHYPLDDIMTSHYIVNYRDQWLDTEFEEHPFFWDNIQDWKSSDNKRIGAVWSGVMLRVTKNA</sequence>
<comment type="caution">
    <text evidence="1">The sequence shown here is derived from an EMBL/GenBank/DDBJ whole genome shotgun (WGS) entry which is preliminary data.</text>
</comment>
<dbReference type="Proteomes" id="UP001186452">
    <property type="component" value="Unassembled WGS sequence"/>
</dbReference>
<evidence type="ECO:0000313" key="1">
    <source>
        <dbReference type="EMBL" id="MDV5170075.1"/>
    </source>
</evidence>
<name>A0ABU3ZIY8_9GAMM</name>
<evidence type="ECO:0000313" key="2">
    <source>
        <dbReference type="Proteomes" id="UP001186452"/>
    </source>
</evidence>
<proteinExistence type="predicted"/>
<protein>
    <recommendedName>
        <fullName evidence="3">Peptidase C39-like domain-containing protein</fullName>
    </recommendedName>
</protein>
<keyword evidence="2" id="KW-1185">Reference proteome</keyword>
<accession>A0ABU3ZIY8</accession>
<organism evidence="1 2">
    <name type="scientific">Photobacterium rosenbergii</name>
    <dbReference type="NCBI Taxonomy" id="294936"/>
    <lineage>
        <taxon>Bacteria</taxon>
        <taxon>Pseudomonadati</taxon>
        <taxon>Pseudomonadota</taxon>
        <taxon>Gammaproteobacteria</taxon>
        <taxon>Vibrionales</taxon>
        <taxon>Vibrionaceae</taxon>
        <taxon>Photobacterium</taxon>
    </lineage>
</organism>
<evidence type="ECO:0008006" key="3">
    <source>
        <dbReference type="Google" id="ProtNLM"/>
    </source>
</evidence>